<reference evidence="3 4" key="1">
    <citation type="submission" date="2021-03" db="EMBL/GenBank/DDBJ databases">
        <title>Genomic Encyclopedia of Type Strains, Phase IV (KMG-IV): sequencing the most valuable type-strain genomes for metagenomic binning, comparative biology and taxonomic classification.</title>
        <authorList>
            <person name="Goeker M."/>
        </authorList>
    </citation>
    <scope>NUCLEOTIDE SEQUENCE [LARGE SCALE GENOMIC DNA]</scope>
    <source>
        <strain evidence="3 4">DSM 26427</strain>
    </source>
</reference>
<dbReference type="RefSeq" id="WP_209856744.1">
    <property type="nucleotide sequence ID" value="NZ_JAGGJV010000012.1"/>
</dbReference>
<protein>
    <recommendedName>
        <fullName evidence="2">DUF6460 domain-containing protein</fullName>
    </recommendedName>
</protein>
<evidence type="ECO:0000256" key="1">
    <source>
        <dbReference type="SAM" id="Phobius"/>
    </source>
</evidence>
<feature type="transmembrane region" description="Helical" evidence="1">
    <location>
        <begin position="53"/>
        <end position="76"/>
    </location>
</feature>
<sequence>MLRFLAALLKIALASLLTGAGLSIFNISSEQILQQAGLTPDILWGYLLRFTSWALPNILLGSMIVLPIWLLTYVFLPPRERERERE</sequence>
<keyword evidence="1" id="KW-0812">Transmembrane</keyword>
<feature type="domain" description="DUF6460" evidence="2">
    <location>
        <begin position="43"/>
        <end position="75"/>
    </location>
</feature>
<gene>
    <name evidence="3" type="ORF">J2Z75_005454</name>
</gene>
<keyword evidence="1" id="KW-0472">Membrane</keyword>
<evidence type="ECO:0000313" key="4">
    <source>
        <dbReference type="Proteomes" id="UP000823786"/>
    </source>
</evidence>
<keyword evidence="4" id="KW-1185">Reference proteome</keyword>
<comment type="caution">
    <text evidence="3">The sequence shown here is derived from an EMBL/GenBank/DDBJ whole genome shotgun (WGS) entry which is preliminary data.</text>
</comment>
<name>A0ABS4EVE7_9HYPH</name>
<dbReference type="EMBL" id="JAGGJV010000012">
    <property type="protein sequence ID" value="MBP1861925.1"/>
    <property type="molecule type" value="Genomic_DNA"/>
</dbReference>
<evidence type="ECO:0000259" key="2">
    <source>
        <dbReference type="Pfam" id="PF20061"/>
    </source>
</evidence>
<accession>A0ABS4EVE7</accession>
<dbReference type="Proteomes" id="UP000823786">
    <property type="component" value="Unassembled WGS sequence"/>
</dbReference>
<organism evidence="3 4">
    <name type="scientific">Rhizobium herbae</name>
    <dbReference type="NCBI Taxonomy" id="508661"/>
    <lineage>
        <taxon>Bacteria</taxon>
        <taxon>Pseudomonadati</taxon>
        <taxon>Pseudomonadota</taxon>
        <taxon>Alphaproteobacteria</taxon>
        <taxon>Hyphomicrobiales</taxon>
        <taxon>Rhizobiaceae</taxon>
        <taxon>Rhizobium/Agrobacterium group</taxon>
        <taxon>Rhizobium</taxon>
    </lineage>
</organism>
<proteinExistence type="predicted"/>
<dbReference type="Pfam" id="PF20061">
    <property type="entry name" value="DUF6460"/>
    <property type="match status" value="1"/>
</dbReference>
<keyword evidence="1" id="KW-1133">Transmembrane helix</keyword>
<evidence type="ECO:0000313" key="3">
    <source>
        <dbReference type="EMBL" id="MBP1861925.1"/>
    </source>
</evidence>
<dbReference type="InterPro" id="IPR045594">
    <property type="entry name" value="DUF6460"/>
</dbReference>